<dbReference type="EMBL" id="KK198756">
    <property type="protein sequence ID" value="KCW76358.1"/>
    <property type="molecule type" value="Genomic_DNA"/>
</dbReference>
<feature type="domain" description="Disease resistance R13L4/SHOC-2-like LRR" evidence="2">
    <location>
        <begin position="84"/>
        <end position="151"/>
    </location>
</feature>
<dbReference type="STRING" id="71139.A0A059CD32"/>
<dbReference type="Gene3D" id="3.80.10.10">
    <property type="entry name" value="Ribonuclease Inhibitor"/>
    <property type="match status" value="1"/>
</dbReference>
<dbReference type="InterPro" id="IPR055414">
    <property type="entry name" value="LRR_R13L4/SHOC2-like"/>
</dbReference>
<evidence type="ECO:0000256" key="1">
    <source>
        <dbReference type="ARBA" id="ARBA00022737"/>
    </source>
</evidence>
<dbReference type="InterPro" id="IPR032675">
    <property type="entry name" value="LRR_dom_sf"/>
</dbReference>
<dbReference type="InterPro" id="IPR001611">
    <property type="entry name" value="Leu-rich_rpt"/>
</dbReference>
<name>A0A059CD32_EUCGR</name>
<sequence length="200" mass="22291">MRGLKELLVDRTSISRFHFQKDSMTMLKTLSACECKNLTELSDQLPYLKSLKYLALDGTGIVTLGESIGSLEKLKTLSLKECKGLSNLPDDIGKLRSLQFLDLTDTPIRELPSVKNLKDMKVLKMRGTSIREFPGDILNLKKLEEIDFTSCRSLAGKIPDDIGRLSSLAILKLSNTRISGQLPPSISRLSRLREIHISGC</sequence>
<dbReference type="PANTHER" id="PTHR47186:SF61">
    <property type="entry name" value="LEUCINE-RICH REPEAT-CONTAINING PROTEIN 57-RELATED"/>
    <property type="match status" value="1"/>
</dbReference>
<dbReference type="PROSITE" id="PS51450">
    <property type="entry name" value="LRR"/>
    <property type="match status" value="1"/>
</dbReference>
<dbReference type="InParanoid" id="A0A059CD32"/>
<evidence type="ECO:0000313" key="3">
    <source>
        <dbReference type="EMBL" id="KCW76358.1"/>
    </source>
</evidence>
<protein>
    <recommendedName>
        <fullName evidence="2">Disease resistance R13L4/SHOC-2-like LRR domain-containing protein</fullName>
    </recommendedName>
</protein>
<gene>
    <name evidence="3" type="ORF">EUGRSUZ_D00732</name>
</gene>
<dbReference type="SUPFAM" id="SSF52058">
    <property type="entry name" value="L domain-like"/>
    <property type="match status" value="1"/>
</dbReference>
<organism evidence="3">
    <name type="scientific">Eucalyptus grandis</name>
    <name type="common">Flooded gum</name>
    <dbReference type="NCBI Taxonomy" id="71139"/>
    <lineage>
        <taxon>Eukaryota</taxon>
        <taxon>Viridiplantae</taxon>
        <taxon>Streptophyta</taxon>
        <taxon>Embryophyta</taxon>
        <taxon>Tracheophyta</taxon>
        <taxon>Spermatophyta</taxon>
        <taxon>Magnoliopsida</taxon>
        <taxon>eudicotyledons</taxon>
        <taxon>Gunneridae</taxon>
        <taxon>Pentapetalae</taxon>
        <taxon>rosids</taxon>
        <taxon>malvids</taxon>
        <taxon>Myrtales</taxon>
        <taxon>Myrtaceae</taxon>
        <taxon>Myrtoideae</taxon>
        <taxon>Eucalypteae</taxon>
        <taxon>Eucalyptus</taxon>
    </lineage>
</organism>
<dbReference type="Pfam" id="PF00560">
    <property type="entry name" value="LRR_1"/>
    <property type="match status" value="1"/>
</dbReference>
<keyword evidence="1" id="KW-0677">Repeat</keyword>
<dbReference type="PANTHER" id="PTHR47186">
    <property type="entry name" value="LEUCINE-RICH REPEAT-CONTAINING PROTEIN 57"/>
    <property type="match status" value="1"/>
</dbReference>
<dbReference type="AlphaFoldDB" id="A0A059CD32"/>
<dbReference type="Gramene" id="KCW76358">
    <property type="protein sequence ID" value="KCW76358"/>
    <property type="gene ID" value="EUGRSUZ_D00732"/>
</dbReference>
<proteinExistence type="predicted"/>
<evidence type="ECO:0000259" key="2">
    <source>
        <dbReference type="Pfam" id="PF23598"/>
    </source>
</evidence>
<dbReference type="Pfam" id="PF23598">
    <property type="entry name" value="LRR_14"/>
    <property type="match status" value="1"/>
</dbReference>
<accession>A0A059CD32</accession>
<reference evidence="3" key="1">
    <citation type="submission" date="2013-07" db="EMBL/GenBank/DDBJ databases">
        <title>The genome of Eucalyptus grandis.</title>
        <authorList>
            <person name="Schmutz J."/>
            <person name="Hayes R."/>
            <person name="Myburg A."/>
            <person name="Tuskan G."/>
            <person name="Grattapaglia D."/>
            <person name="Rokhsar D.S."/>
        </authorList>
    </citation>
    <scope>NUCLEOTIDE SEQUENCE</scope>
    <source>
        <tissue evidence="3">Leaf extractions</tissue>
    </source>
</reference>